<evidence type="ECO:0000256" key="5">
    <source>
        <dbReference type="SAM" id="MobiDB-lite"/>
    </source>
</evidence>
<dbReference type="InterPro" id="IPR013857">
    <property type="entry name" value="NADH-UbQ_OxRdtase-assoc_prot30"/>
</dbReference>
<evidence type="ECO:0000259" key="6">
    <source>
        <dbReference type="Pfam" id="PF08547"/>
    </source>
</evidence>
<evidence type="ECO:0000256" key="3">
    <source>
        <dbReference type="ARBA" id="ARBA00023128"/>
    </source>
</evidence>
<evidence type="ECO:0000313" key="7">
    <source>
        <dbReference type="EMBL" id="CDP37577.1"/>
    </source>
</evidence>
<dbReference type="AlphaFoldDB" id="A0A060TFD8"/>
<dbReference type="PhylomeDB" id="A0A060TFD8"/>
<evidence type="ECO:0000256" key="4">
    <source>
        <dbReference type="ARBA" id="ARBA00023186"/>
    </source>
</evidence>
<feature type="domain" description="NADH:ubiquinone oxidoreductase intermediate-associated protein 30" evidence="6">
    <location>
        <begin position="33"/>
        <end position="211"/>
    </location>
</feature>
<dbReference type="PANTHER" id="PTHR13194">
    <property type="entry name" value="COMPLEX I INTERMEDIATE-ASSOCIATED PROTEIN 30"/>
    <property type="match status" value="1"/>
</dbReference>
<dbReference type="GO" id="GO:0010257">
    <property type="term" value="P:NADH dehydrogenase complex assembly"/>
    <property type="evidence" value="ECO:0007669"/>
    <property type="project" value="TreeGrafter"/>
</dbReference>
<gene>
    <name evidence="7" type="ORF">GNLVRS02_ARAD1D14630g</name>
</gene>
<dbReference type="PANTHER" id="PTHR13194:SF18">
    <property type="entry name" value="COMPLEX I INTERMEDIATE-ASSOCIATED PROTEIN 30, MITOCHONDRIAL"/>
    <property type="match status" value="1"/>
</dbReference>
<dbReference type="Pfam" id="PF08547">
    <property type="entry name" value="CIA30"/>
    <property type="match status" value="1"/>
</dbReference>
<evidence type="ECO:0000256" key="1">
    <source>
        <dbReference type="ARBA" id="ARBA00004173"/>
    </source>
</evidence>
<proteinExistence type="inferred from homology"/>
<dbReference type="InterPro" id="IPR008979">
    <property type="entry name" value="Galactose-bd-like_sf"/>
</dbReference>
<dbReference type="GO" id="GO:0006120">
    <property type="term" value="P:mitochondrial electron transport, NADH to ubiquinone"/>
    <property type="evidence" value="ECO:0007669"/>
    <property type="project" value="TreeGrafter"/>
</dbReference>
<dbReference type="SUPFAM" id="SSF49785">
    <property type="entry name" value="Galactose-binding domain-like"/>
    <property type="match status" value="1"/>
</dbReference>
<keyword evidence="4" id="KW-0143">Chaperone</keyword>
<comment type="subcellular location">
    <subcellularLocation>
        <location evidence="1">Mitochondrion</location>
    </subcellularLocation>
</comment>
<feature type="compositionally biased region" description="Polar residues" evidence="5">
    <location>
        <begin position="226"/>
        <end position="235"/>
    </location>
</feature>
<dbReference type="GO" id="GO:0005739">
    <property type="term" value="C:mitochondrion"/>
    <property type="evidence" value="ECO:0007669"/>
    <property type="project" value="UniProtKB-SubCell"/>
</dbReference>
<dbReference type="EMBL" id="HG937694">
    <property type="protein sequence ID" value="CDP37577.1"/>
    <property type="molecule type" value="Genomic_DNA"/>
</dbReference>
<protein>
    <submittedName>
        <fullName evidence="7">ARAD1D14630p</fullName>
    </submittedName>
</protein>
<sequence>MSSIIKLFQRAGMVASVPPGEQMLINFRNMVNPLDTLLTRSDQELGGFSTVALDLIKSQEQDQGHESADPPQFGRFHGTLSLDLPPSRPDVVQSGYAMFRTRDRKPSIKNMFESEFWNWENCSHVLMRVRGDRRKYFINVQAETPLVTDIFQHRLFLKTPGQWETVAVPLSDFILTNWGVIQQQEPMDLQHVRTIGIGLIDKQYGPYSLDIDWIKVVSSDRLSKQTVNAQPNHSIPTPGKRLSIDD</sequence>
<keyword evidence="3" id="KW-0496">Mitochondrion</keyword>
<comment type="similarity">
    <text evidence="2">Belongs to the CIA30 family.</text>
</comment>
<organism evidence="7">
    <name type="scientific">Blastobotrys adeninivorans</name>
    <name type="common">Yeast</name>
    <name type="synonym">Arxula adeninivorans</name>
    <dbReference type="NCBI Taxonomy" id="409370"/>
    <lineage>
        <taxon>Eukaryota</taxon>
        <taxon>Fungi</taxon>
        <taxon>Dikarya</taxon>
        <taxon>Ascomycota</taxon>
        <taxon>Saccharomycotina</taxon>
        <taxon>Dipodascomycetes</taxon>
        <taxon>Dipodascales</taxon>
        <taxon>Trichomonascaceae</taxon>
        <taxon>Blastobotrys</taxon>
    </lineage>
</organism>
<accession>A0A060TFD8</accession>
<reference evidence="7" key="2">
    <citation type="submission" date="2014-06" db="EMBL/GenBank/DDBJ databases">
        <title>The complete genome of Blastobotrys (Arxula) adeninivorans LS3 - a yeast of biotechnological interest.</title>
        <authorList>
            <person name="Kunze G."/>
            <person name="Gaillardin C."/>
            <person name="Czernicka M."/>
            <person name="Durrens P."/>
            <person name="Martin T."/>
            <person name="Boer E."/>
            <person name="Gabaldon T."/>
            <person name="Cruz J."/>
            <person name="Talla E."/>
            <person name="Marck C."/>
            <person name="Goffeau A."/>
            <person name="Barbe V."/>
            <person name="Baret P."/>
            <person name="Baronian K."/>
            <person name="Beier S."/>
            <person name="Bleykasten C."/>
            <person name="Bode R."/>
            <person name="Casaregola S."/>
            <person name="Despons L."/>
            <person name="Fairhead C."/>
            <person name="Giersberg M."/>
            <person name="Gierski P."/>
            <person name="Hahnel U."/>
            <person name="Hartmann A."/>
            <person name="Jankowska D."/>
            <person name="Jubin C."/>
            <person name="Jung P."/>
            <person name="Lafontaine I."/>
            <person name="Leh-Louis V."/>
            <person name="Lemaire M."/>
            <person name="Marcet-Houben M."/>
            <person name="Mascher M."/>
            <person name="Morel G."/>
            <person name="Richard G.-F."/>
            <person name="Riechen J."/>
            <person name="Sacerdot C."/>
            <person name="Sarkar A."/>
            <person name="Savel G."/>
            <person name="Schacherer J."/>
            <person name="Sherman D."/>
            <person name="Straub M.-L."/>
            <person name="Stein N."/>
            <person name="Thierry A."/>
            <person name="Trautwein-Schult A."/>
            <person name="Westhof E."/>
            <person name="Worch S."/>
            <person name="Dujon B."/>
            <person name="Souciet J.-L."/>
            <person name="Wincker P."/>
            <person name="Scholz U."/>
            <person name="Neuveglise N."/>
        </authorList>
    </citation>
    <scope>NUCLEOTIDE SEQUENCE</scope>
    <source>
        <strain evidence="7">LS3</strain>
    </source>
</reference>
<feature type="region of interest" description="Disordered" evidence="5">
    <location>
        <begin position="226"/>
        <end position="246"/>
    </location>
</feature>
<name>A0A060TFD8_BLAAD</name>
<dbReference type="GO" id="GO:0051082">
    <property type="term" value="F:unfolded protein binding"/>
    <property type="evidence" value="ECO:0007669"/>
    <property type="project" value="TreeGrafter"/>
</dbReference>
<evidence type="ECO:0000256" key="2">
    <source>
        <dbReference type="ARBA" id="ARBA00007884"/>
    </source>
</evidence>
<dbReference type="InterPro" id="IPR039131">
    <property type="entry name" value="NDUFAF1"/>
</dbReference>
<reference evidence="7" key="1">
    <citation type="submission" date="2014-02" db="EMBL/GenBank/DDBJ databases">
        <authorList>
            <person name="Genoscope - CEA"/>
        </authorList>
    </citation>
    <scope>NUCLEOTIDE SEQUENCE</scope>
    <source>
        <strain evidence="7">LS3</strain>
    </source>
</reference>